<sequence length="66" mass="7811">CKYDDPKNDENEELKIKLPTYRSCLHVKAIEVRRFAHFLSTNVFLALFSGILIVWRKRKVAAAQYR</sequence>
<dbReference type="InterPro" id="IPR008657">
    <property type="entry name" value="JTB"/>
</dbReference>
<evidence type="ECO:0000313" key="3">
    <source>
        <dbReference type="Proteomes" id="UP000749646"/>
    </source>
</evidence>
<evidence type="ECO:0000256" key="1">
    <source>
        <dbReference type="SAM" id="Phobius"/>
    </source>
</evidence>
<feature type="non-terminal residue" evidence="2">
    <location>
        <position position="66"/>
    </location>
</feature>
<gene>
    <name evidence="2" type="ORF">BGZ65_000071</name>
</gene>
<dbReference type="Proteomes" id="UP000749646">
    <property type="component" value="Unassembled WGS sequence"/>
</dbReference>
<protein>
    <submittedName>
        <fullName evidence="2">Uncharacterized protein</fullName>
    </submittedName>
</protein>
<feature type="transmembrane region" description="Helical" evidence="1">
    <location>
        <begin position="35"/>
        <end position="55"/>
    </location>
</feature>
<dbReference type="GO" id="GO:0016020">
    <property type="term" value="C:membrane"/>
    <property type="evidence" value="ECO:0007669"/>
    <property type="project" value="InterPro"/>
</dbReference>
<dbReference type="Pfam" id="PF05439">
    <property type="entry name" value="JTB"/>
    <property type="match status" value="1"/>
</dbReference>
<evidence type="ECO:0000313" key="2">
    <source>
        <dbReference type="EMBL" id="KAF9916920.1"/>
    </source>
</evidence>
<dbReference type="AlphaFoldDB" id="A0A9P6IJF4"/>
<feature type="non-terminal residue" evidence="2">
    <location>
        <position position="1"/>
    </location>
</feature>
<keyword evidence="1" id="KW-0472">Membrane</keyword>
<keyword evidence="1" id="KW-1133">Transmembrane helix</keyword>
<keyword evidence="1" id="KW-0812">Transmembrane</keyword>
<comment type="caution">
    <text evidence="2">The sequence shown here is derived from an EMBL/GenBank/DDBJ whole genome shotgun (WGS) entry which is preliminary data.</text>
</comment>
<accession>A0A9P6IJF4</accession>
<name>A0A9P6IJF4_9FUNG</name>
<proteinExistence type="predicted"/>
<keyword evidence="3" id="KW-1185">Reference proteome</keyword>
<reference evidence="2" key="1">
    <citation type="journal article" date="2020" name="Fungal Divers.">
        <title>Resolving the Mortierellaceae phylogeny through synthesis of multi-gene phylogenetics and phylogenomics.</title>
        <authorList>
            <person name="Vandepol N."/>
            <person name="Liber J."/>
            <person name="Desiro A."/>
            <person name="Na H."/>
            <person name="Kennedy M."/>
            <person name="Barry K."/>
            <person name="Grigoriev I.V."/>
            <person name="Miller A.N."/>
            <person name="O'Donnell K."/>
            <person name="Stajich J.E."/>
            <person name="Bonito G."/>
        </authorList>
    </citation>
    <scope>NUCLEOTIDE SEQUENCE</scope>
    <source>
        <strain evidence="2">MES-2147</strain>
    </source>
</reference>
<dbReference type="OrthoDB" id="2245086at2759"/>
<dbReference type="EMBL" id="JAAAHW010011879">
    <property type="protein sequence ID" value="KAF9916920.1"/>
    <property type="molecule type" value="Genomic_DNA"/>
</dbReference>
<organism evidence="2 3">
    <name type="scientific">Modicella reniformis</name>
    <dbReference type="NCBI Taxonomy" id="1440133"/>
    <lineage>
        <taxon>Eukaryota</taxon>
        <taxon>Fungi</taxon>
        <taxon>Fungi incertae sedis</taxon>
        <taxon>Mucoromycota</taxon>
        <taxon>Mortierellomycotina</taxon>
        <taxon>Mortierellomycetes</taxon>
        <taxon>Mortierellales</taxon>
        <taxon>Mortierellaceae</taxon>
        <taxon>Modicella</taxon>
    </lineage>
</organism>